<evidence type="ECO:0000256" key="3">
    <source>
        <dbReference type="SAM" id="SignalP"/>
    </source>
</evidence>
<dbReference type="OrthoDB" id="10654134at2759"/>
<evidence type="ECO:0000256" key="2">
    <source>
        <dbReference type="SAM" id="Phobius"/>
    </source>
</evidence>
<feature type="region of interest" description="Disordered" evidence="1">
    <location>
        <begin position="836"/>
        <end position="861"/>
    </location>
</feature>
<dbReference type="Proteomes" id="UP000192578">
    <property type="component" value="Unassembled WGS sequence"/>
</dbReference>
<protein>
    <recommendedName>
        <fullName evidence="6">SEA domain-containing protein</fullName>
    </recommendedName>
</protein>
<keyword evidence="2" id="KW-0472">Membrane</keyword>
<feature type="compositionally biased region" description="Basic and acidic residues" evidence="1">
    <location>
        <begin position="1121"/>
        <end position="1130"/>
    </location>
</feature>
<evidence type="ECO:0008006" key="6">
    <source>
        <dbReference type="Google" id="ProtNLM"/>
    </source>
</evidence>
<feature type="compositionally biased region" description="Basic residues" evidence="1">
    <location>
        <begin position="62"/>
        <end position="71"/>
    </location>
</feature>
<feature type="region of interest" description="Disordered" evidence="1">
    <location>
        <begin position="47"/>
        <end position="80"/>
    </location>
</feature>
<keyword evidence="2" id="KW-1133">Transmembrane helix</keyword>
<name>A0A1W0W934_HYPEX</name>
<feature type="compositionally biased region" description="Polar residues" evidence="1">
    <location>
        <begin position="47"/>
        <end position="61"/>
    </location>
</feature>
<proteinExistence type="predicted"/>
<feature type="signal peptide" evidence="3">
    <location>
        <begin position="1"/>
        <end position="26"/>
    </location>
</feature>
<keyword evidence="5" id="KW-1185">Reference proteome</keyword>
<dbReference type="AlphaFoldDB" id="A0A1W0W934"/>
<feature type="region of interest" description="Disordered" evidence="1">
    <location>
        <begin position="1098"/>
        <end position="1143"/>
    </location>
</feature>
<feature type="chain" id="PRO_5013229745" description="SEA domain-containing protein" evidence="3">
    <location>
        <begin position="27"/>
        <end position="1178"/>
    </location>
</feature>
<comment type="caution">
    <text evidence="4">The sequence shown here is derived from an EMBL/GenBank/DDBJ whole genome shotgun (WGS) entry which is preliminary data.</text>
</comment>
<feature type="compositionally biased region" description="Polar residues" evidence="1">
    <location>
        <begin position="1131"/>
        <end position="1143"/>
    </location>
</feature>
<feature type="region of interest" description="Disordered" evidence="1">
    <location>
        <begin position="723"/>
        <end position="742"/>
    </location>
</feature>
<evidence type="ECO:0000256" key="1">
    <source>
        <dbReference type="SAM" id="MobiDB-lite"/>
    </source>
</evidence>
<accession>A0A1W0W934</accession>
<evidence type="ECO:0000313" key="4">
    <source>
        <dbReference type="EMBL" id="OQV11693.1"/>
    </source>
</evidence>
<organism evidence="4 5">
    <name type="scientific">Hypsibius exemplaris</name>
    <name type="common">Freshwater tardigrade</name>
    <dbReference type="NCBI Taxonomy" id="2072580"/>
    <lineage>
        <taxon>Eukaryota</taxon>
        <taxon>Metazoa</taxon>
        <taxon>Ecdysozoa</taxon>
        <taxon>Tardigrada</taxon>
        <taxon>Eutardigrada</taxon>
        <taxon>Parachela</taxon>
        <taxon>Hypsibioidea</taxon>
        <taxon>Hypsibiidae</taxon>
        <taxon>Hypsibius</taxon>
    </lineage>
</organism>
<gene>
    <name evidence="4" type="ORF">BV898_14037</name>
</gene>
<evidence type="ECO:0000313" key="5">
    <source>
        <dbReference type="Proteomes" id="UP000192578"/>
    </source>
</evidence>
<keyword evidence="2" id="KW-0812">Transmembrane</keyword>
<keyword evidence="3" id="KW-0732">Signal</keyword>
<reference evidence="5" key="1">
    <citation type="submission" date="2017-01" db="EMBL/GenBank/DDBJ databases">
        <title>Comparative genomics of anhydrobiosis in the tardigrade Hypsibius dujardini.</title>
        <authorList>
            <person name="Yoshida Y."/>
            <person name="Koutsovoulos G."/>
            <person name="Laetsch D."/>
            <person name="Stevens L."/>
            <person name="Kumar S."/>
            <person name="Horikawa D."/>
            <person name="Ishino K."/>
            <person name="Komine S."/>
            <person name="Tomita M."/>
            <person name="Blaxter M."/>
            <person name="Arakawa K."/>
        </authorList>
    </citation>
    <scope>NUCLEOTIDE SEQUENCE [LARGE SCALE GENOMIC DNA]</scope>
    <source>
        <strain evidence="5">Z151</strain>
    </source>
</reference>
<sequence>MLRGWGIVFVGLWLTMMSVLLGQSSGQQGAPLANFLIRPSSGNSFSNLQKSAKSGAVTKQPTVHHHHHHHNVTTDAPPMTITTTTATTSGIDLEVSVPSLTWTSTTTTTTTTTAAAAAAVEDLTLDTSIPPAVSVNVRKDLFDNAGGGGVDLFPEFLPMENGTDMIEQLPAPVGEINGTAMPVDDLGAGSGDGEIIEGPSTTTGTVRLVSPGSTTLIPPVELAVTTATPLDGVPLDTTMTTPADHSTFLPTTRGRLGFYQFRESGSSTTSSPPTAPDLLAVDTDMVAAVAAAAATAMGTESPLPEPDVAATELSFATILSSLNDTRKLVVPVATSLPGLDWNFGSSSKSGVPESSVTSEMSVPTVELFESSNSQTFASPPRTSQPTVFTPFEQDWNSGTPSSAILPTSQDSVPVAVPTAAEVIESLISPAVVATQPPIAAFAPFQPDGNFAAPTDGFPSVSLSPLESETTVSPQLETLLPVNSEAFEATVPPPDDAAVARHHSKVLDVAAPSVSSPMANHTLRWVSESETFTTETPSLDPNAVFAETGGSPLNPDVPFAPAPAPNFPSRQGRILEDDLDNVKSTTASHPRRTTFHRRVTSTTRRRTTAVPWPSYPTFPPGYSTTLRPIVADSLENSTVWPDTLSGNWTATKENSTQTSLTVENATAWNFPLLPEQRNVNQISGESEKVAGHEGWLPFTIPDTKLAQFLFSTLLPSVTDSVGTTISPNPTDTPNATSAPAVPTTTRYHTRKTHVTHRRPITATVSGSAVTDVPEWPVVDLITTPSFDIGKPVATTPTTSVGTTTTTTTGLPVPVATVTAVDSTTVAVRPDGNTTYPRPLLFWNDKPGSNVGGSAESGGGGETTRKLFADDTDGLQWPTANTNEQQGNGITAANQNISRDALDNLVTVVLKFVGQADFLFNDTDKKTLAELIFWPIIHESGGIKKSTALAGQVVRRDVTAVDGSRDAAAGGDVAVVPWPILRFMAKTPKFIDGVWLITAYVTYKDANSTVMPRSRLISLFYDAELKLMTKMNMQLARVFPGLPTFPLNITDSRHHTQNDYHPLFERFSSLFIPLIVLAAICAFVAIITVVCLVKKAQRNETDNKEKLHRPPGMLGEDNPLSDDVIKHGERSRPASSNATMPVGTSANEMYETEGWVVPLDSAAYAVPQKRTKPEEEDTKL</sequence>
<feature type="transmembrane region" description="Helical" evidence="2">
    <location>
        <begin position="1068"/>
        <end position="1091"/>
    </location>
</feature>
<dbReference type="EMBL" id="MTYJ01000164">
    <property type="protein sequence ID" value="OQV11693.1"/>
    <property type="molecule type" value="Genomic_DNA"/>
</dbReference>